<reference evidence="1" key="1">
    <citation type="submission" date="2023-03" db="UniProtKB">
        <authorList>
            <consortium name="EnsemblPlants"/>
        </authorList>
    </citation>
    <scope>IDENTIFICATION</scope>
</reference>
<protein>
    <submittedName>
        <fullName evidence="1">Uncharacterized protein</fullName>
    </submittedName>
</protein>
<dbReference type="AlphaFoldDB" id="A0A9I9E807"/>
<dbReference type="Gramene" id="MELO3C030061.2.1">
    <property type="protein sequence ID" value="MELO3C030061.2.1"/>
    <property type="gene ID" value="MELO3C030061.2"/>
</dbReference>
<sequence>MAPEVTILTVLKSPMAKFLARVKDFLAFVWARFKVYTAKPFIFVVPADFNTLEQNGGFE</sequence>
<proteinExistence type="predicted"/>
<dbReference type="EnsemblPlants" id="MELO3C030061.2.1">
    <property type="protein sequence ID" value="MELO3C030061.2.1"/>
    <property type="gene ID" value="MELO3C030061.2"/>
</dbReference>
<accession>A0A9I9E807</accession>
<evidence type="ECO:0000313" key="1">
    <source>
        <dbReference type="EnsemblPlants" id="MELO3C030061.2.1"/>
    </source>
</evidence>
<name>A0A9I9E807_CUCME</name>
<organism evidence="1">
    <name type="scientific">Cucumis melo</name>
    <name type="common">Muskmelon</name>
    <dbReference type="NCBI Taxonomy" id="3656"/>
    <lineage>
        <taxon>Eukaryota</taxon>
        <taxon>Viridiplantae</taxon>
        <taxon>Streptophyta</taxon>
        <taxon>Embryophyta</taxon>
        <taxon>Tracheophyta</taxon>
        <taxon>Spermatophyta</taxon>
        <taxon>Magnoliopsida</taxon>
        <taxon>eudicotyledons</taxon>
        <taxon>Gunneridae</taxon>
        <taxon>Pentapetalae</taxon>
        <taxon>rosids</taxon>
        <taxon>fabids</taxon>
        <taxon>Cucurbitales</taxon>
        <taxon>Cucurbitaceae</taxon>
        <taxon>Benincaseae</taxon>
        <taxon>Cucumis</taxon>
    </lineage>
</organism>